<dbReference type="Gene3D" id="3.30.1490.270">
    <property type="match status" value="1"/>
</dbReference>
<dbReference type="InterPro" id="IPR016450">
    <property type="entry name" value="UCP005522"/>
</dbReference>
<evidence type="ECO:0000313" key="2">
    <source>
        <dbReference type="EMBL" id="PII35003.1"/>
    </source>
</evidence>
<dbReference type="PANTHER" id="PTHR34595">
    <property type="entry name" value="BLR5612 PROTEIN"/>
    <property type="match status" value="1"/>
</dbReference>
<organism evidence="2">
    <name type="scientific">Chryseobacterium sp. B5</name>
    <dbReference type="NCBI Taxonomy" id="2050562"/>
    <lineage>
        <taxon>Bacteria</taxon>
        <taxon>Pseudomonadati</taxon>
        <taxon>Bacteroidota</taxon>
        <taxon>Flavobacteriia</taxon>
        <taxon>Flavobacteriales</taxon>
        <taxon>Weeksellaceae</taxon>
        <taxon>Chryseobacterium group</taxon>
        <taxon>Chryseobacterium</taxon>
    </lineage>
</organism>
<dbReference type="AlphaFoldDB" id="A0A2G7T7G7"/>
<dbReference type="InterPro" id="IPR051680">
    <property type="entry name" value="ATP-dep_Glu-Cys_Ligase-2"/>
</dbReference>
<accession>A0A2G7T7G7</accession>
<dbReference type="PIRSF" id="PIRSF005522">
    <property type="entry name" value="UCP005522"/>
    <property type="match status" value="1"/>
</dbReference>
<name>A0A2G7T7G7_9FLAO</name>
<reference evidence="2" key="1">
    <citation type="submission" date="2017-10" db="EMBL/GenBank/DDBJ databases">
        <title>Chryseobacterium sp. B5 is a hydrocarbonoclastic and plant growth promoting bacterium.</title>
        <authorList>
            <person name="Thijs S."/>
            <person name="Gkorezis P."/>
            <person name="Van Hamme J."/>
        </authorList>
    </citation>
    <scope>NUCLEOTIDE SEQUENCE</scope>
    <source>
        <strain evidence="2">B5</strain>
    </source>
</reference>
<sequence>MHPFDEMYTMTPFDGSDVRLHYKDYAQWLARQSEQTLRARSAEAEIIFRRVGITFAVYGDKDESGAGNERLIPFDLIPRVIPAHEWSRMQAGLVQRVTALNRFLHDVYHDQEILRAGLVPRELVLNNSQYRPEMRGLAVQGGIYAHIAGIDIVRAANAQGEGVYYVLEDNLRVPSGVSYMLENRRMMMRLFPDLFSRHPVEPVAHYPDMLLETLRASAPAGTPEPTVVVLTPGMHNSAYFEHAFLAQQMGVELVEGQDLVVDKDVVYMRTTRGPQRVDVIYRRVDDDFLDPEVFRPTSTLGCPGLMRAYRAGNVSICNAAGTGVADDKSVYPYVPEMIRFYLGEEPILQNVPTWLCRKPDDLRYVLDHLDELVVKEVHGAGGYGMLIGPAASRGEIEDFRRALIANPGGYIAQPTLALSTCPTLVEQGIAPRHIDLRPFVLSGNQVRMVAGGLTRVALKEGSLVVNSSQGGGTKDTWVLGAGESNEGGH</sequence>
<dbReference type="InterPro" id="IPR025841">
    <property type="entry name" value="CP_ATPgrasp_2"/>
</dbReference>
<dbReference type="EMBL" id="PEKC01000067">
    <property type="protein sequence ID" value="PII35003.1"/>
    <property type="molecule type" value="Genomic_DNA"/>
</dbReference>
<dbReference type="Gene3D" id="3.40.50.11290">
    <property type="match status" value="1"/>
</dbReference>
<dbReference type="Pfam" id="PF14403">
    <property type="entry name" value="CP_ATPgrasp_2"/>
    <property type="match status" value="1"/>
</dbReference>
<feature type="domain" description="Circularly permuted ATP-grasp type 2" evidence="1">
    <location>
        <begin position="78"/>
        <end position="457"/>
    </location>
</feature>
<protein>
    <submittedName>
        <fullName evidence="2">Circularly permuted type 2 ATP-grasp protein</fullName>
    </submittedName>
</protein>
<dbReference type="PANTHER" id="PTHR34595:SF7">
    <property type="entry name" value="SLL1039 PROTEIN"/>
    <property type="match status" value="1"/>
</dbReference>
<gene>
    <name evidence="2" type="ORF">CTI11_16770</name>
</gene>
<comment type="caution">
    <text evidence="2">The sequence shown here is derived from an EMBL/GenBank/DDBJ whole genome shotgun (WGS) entry which is preliminary data.</text>
</comment>
<proteinExistence type="predicted"/>
<dbReference type="SUPFAM" id="SSF56059">
    <property type="entry name" value="Glutathione synthetase ATP-binding domain-like"/>
    <property type="match status" value="1"/>
</dbReference>
<evidence type="ECO:0000259" key="1">
    <source>
        <dbReference type="Pfam" id="PF14403"/>
    </source>
</evidence>